<accession>A0A4Q9PJG3</accession>
<protein>
    <submittedName>
        <fullName evidence="12">Family S53 protease-like protein</fullName>
    </submittedName>
</protein>
<feature type="binding site" evidence="8">
    <location>
        <position position="546"/>
    </location>
    <ligand>
        <name>Ca(2+)</name>
        <dbReference type="ChEBI" id="CHEBI:29108"/>
    </ligand>
</feature>
<dbReference type="PANTHER" id="PTHR14218">
    <property type="entry name" value="PROTEASE S8 TRIPEPTIDYL PEPTIDASE I CLN2"/>
    <property type="match status" value="1"/>
</dbReference>
<evidence type="ECO:0000256" key="8">
    <source>
        <dbReference type="PROSITE-ProRule" id="PRU01032"/>
    </source>
</evidence>
<dbReference type="Proteomes" id="UP000292082">
    <property type="component" value="Unassembled WGS sequence"/>
</dbReference>
<dbReference type="EMBL" id="ML145194">
    <property type="protein sequence ID" value="TBU54224.1"/>
    <property type="molecule type" value="Genomic_DNA"/>
</dbReference>
<dbReference type="GO" id="GO:0006508">
    <property type="term" value="P:proteolysis"/>
    <property type="evidence" value="ECO:0007669"/>
    <property type="project" value="UniProtKB-KW"/>
</dbReference>
<keyword evidence="6 8" id="KW-0106">Calcium</keyword>
<dbReference type="AlphaFoldDB" id="A0A4Q9PJG3"/>
<dbReference type="SUPFAM" id="SSF52743">
    <property type="entry name" value="Subtilisin-like"/>
    <property type="match status" value="1"/>
</dbReference>
<feature type="chain" id="PRO_5020453149" evidence="10">
    <location>
        <begin position="18"/>
        <end position="576"/>
    </location>
</feature>
<dbReference type="GO" id="GO:0004252">
    <property type="term" value="F:serine-type endopeptidase activity"/>
    <property type="evidence" value="ECO:0007669"/>
    <property type="project" value="UniProtKB-UniRule"/>
</dbReference>
<evidence type="ECO:0000256" key="6">
    <source>
        <dbReference type="ARBA" id="ARBA00022837"/>
    </source>
</evidence>
<dbReference type="CDD" id="cd04056">
    <property type="entry name" value="Peptidases_S53"/>
    <property type="match status" value="1"/>
</dbReference>
<dbReference type="GO" id="GO:0046872">
    <property type="term" value="F:metal ion binding"/>
    <property type="evidence" value="ECO:0007669"/>
    <property type="project" value="UniProtKB-UniRule"/>
</dbReference>
<keyword evidence="13" id="KW-1185">Reference proteome</keyword>
<evidence type="ECO:0000256" key="3">
    <source>
        <dbReference type="ARBA" id="ARBA00022723"/>
    </source>
</evidence>
<evidence type="ECO:0000256" key="4">
    <source>
        <dbReference type="ARBA" id="ARBA00022801"/>
    </source>
</evidence>
<dbReference type="InterPro" id="IPR050819">
    <property type="entry name" value="Tripeptidyl-peptidase_I"/>
</dbReference>
<comment type="subcellular location">
    <subcellularLocation>
        <location evidence="1">Secreted</location>
        <location evidence="1">Extracellular space</location>
    </subcellularLocation>
</comment>
<organism evidence="12 13">
    <name type="scientific">Dichomitus squalens</name>
    <dbReference type="NCBI Taxonomy" id="114155"/>
    <lineage>
        <taxon>Eukaryota</taxon>
        <taxon>Fungi</taxon>
        <taxon>Dikarya</taxon>
        <taxon>Basidiomycota</taxon>
        <taxon>Agaricomycotina</taxon>
        <taxon>Agaricomycetes</taxon>
        <taxon>Polyporales</taxon>
        <taxon>Polyporaceae</taxon>
        <taxon>Dichomitus</taxon>
    </lineage>
</organism>
<keyword evidence="5 8" id="KW-0720">Serine protease</keyword>
<evidence type="ECO:0000256" key="1">
    <source>
        <dbReference type="ARBA" id="ARBA00004239"/>
    </source>
</evidence>
<sequence length="576" mass="59922">MIAASLLVLSLLQLSFGRPAPASPRDFIGDILDHVAQMPMVIALNPNNKTGLVDTLMDISDPASPNYRKFLSKEEAASFMTPAPESVQAVTSWLAKYNVTPDVVSPAGDIMRIHVPIATANALLSANYSAFVQEGTGATAHKTDVYAIPEAVQPHLAFVYPTTQVAPAPRSRKTPVKPVAPPKRGKRTLSKRAVLPATCVDGISPTCVQALYNMPTAPATNPNNHIAVSGFLNEIPNLQDLNEFLFALRKDITGSIQPFSVDSIDGGVTDTQGPGTLEASLDIQYTVGLATNVPTTFVSVGPNNQDGVGGFLDIINFLLAQDSPPPVLTTSFSIPEGGIGPDVLENLCLAYAQLGTRGTSILFASGDGGVAGQDPLDTCPDDLFLPTFPSTCPYVTSVGSTEGVAPEVAGTFSAGGFSNIFPVPDYQSSAAQNYLNALNISSDNPLSGKFNTTGRAFPDVSTTGRDIAIIVNGTGQPVLGTSASTPIFASIVALVNEQLLNAGQPPLGFLNPLLYASGTAAVFNDIVVGNNPGCGTPGFPALPGWDPVTGLGTPDFLRLLSLVMPNSSTSTTNIGI</sequence>
<dbReference type="SMART" id="SM00944">
    <property type="entry name" value="Pro-kuma_activ"/>
    <property type="match status" value="1"/>
</dbReference>
<name>A0A4Q9PJG3_9APHY</name>
<keyword evidence="10" id="KW-0732">Signal</keyword>
<evidence type="ECO:0000256" key="5">
    <source>
        <dbReference type="ARBA" id="ARBA00022825"/>
    </source>
</evidence>
<dbReference type="STRING" id="114155.A0A4Q9PJG3"/>
<feature type="domain" description="Peptidase S53" evidence="11">
    <location>
        <begin position="202"/>
        <end position="566"/>
    </location>
</feature>
<evidence type="ECO:0000256" key="2">
    <source>
        <dbReference type="ARBA" id="ARBA00022670"/>
    </source>
</evidence>
<dbReference type="InterPro" id="IPR036852">
    <property type="entry name" value="Peptidase_S8/S53_dom_sf"/>
</dbReference>
<dbReference type="Gene3D" id="3.40.50.200">
    <property type="entry name" value="Peptidase S8/S53 domain"/>
    <property type="match status" value="1"/>
</dbReference>
<evidence type="ECO:0000256" key="7">
    <source>
        <dbReference type="ARBA" id="ARBA00023145"/>
    </source>
</evidence>
<evidence type="ECO:0000256" key="9">
    <source>
        <dbReference type="SAM" id="MobiDB-lite"/>
    </source>
</evidence>
<feature type="active site" description="Charge relay system" evidence="8">
    <location>
        <position position="482"/>
    </location>
</feature>
<dbReference type="PANTHER" id="PTHR14218:SF15">
    <property type="entry name" value="TRIPEPTIDYL-PEPTIDASE 1"/>
    <property type="match status" value="1"/>
</dbReference>
<dbReference type="InterPro" id="IPR030400">
    <property type="entry name" value="Sedolisin_dom"/>
</dbReference>
<feature type="active site" description="Charge relay system" evidence="8">
    <location>
        <position position="278"/>
    </location>
</feature>
<feature type="active site" description="Charge relay system" evidence="8">
    <location>
        <position position="282"/>
    </location>
</feature>
<dbReference type="Pfam" id="PF09286">
    <property type="entry name" value="Pro-kuma_activ"/>
    <property type="match status" value="1"/>
</dbReference>
<keyword evidence="2 8" id="KW-0645">Protease</keyword>
<feature type="binding site" evidence="8">
    <location>
        <position position="544"/>
    </location>
    <ligand>
        <name>Ca(2+)</name>
        <dbReference type="ChEBI" id="CHEBI:29108"/>
    </ligand>
</feature>
<reference evidence="12 13" key="1">
    <citation type="submission" date="2019-01" db="EMBL/GenBank/DDBJ databases">
        <title>Draft genome sequences of three monokaryotic isolates of the white-rot basidiomycete fungus Dichomitus squalens.</title>
        <authorList>
            <consortium name="DOE Joint Genome Institute"/>
            <person name="Lopez S.C."/>
            <person name="Andreopoulos B."/>
            <person name="Pangilinan J."/>
            <person name="Lipzen A."/>
            <person name="Riley R."/>
            <person name="Ahrendt S."/>
            <person name="Ng V."/>
            <person name="Barry K."/>
            <person name="Daum C."/>
            <person name="Grigoriev I.V."/>
            <person name="Hilden K.S."/>
            <person name="Makela M.R."/>
            <person name="de Vries R.P."/>
        </authorList>
    </citation>
    <scope>NUCLEOTIDE SEQUENCE [LARGE SCALE GENOMIC DNA]</scope>
    <source>
        <strain evidence="12 13">CBS 464.89</strain>
    </source>
</reference>
<dbReference type="GO" id="GO:0005576">
    <property type="term" value="C:extracellular region"/>
    <property type="evidence" value="ECO:0007669"/>
    <property type="project" value="UniProtKB-SubCell"/>
</dbReference>
<feature type="region of interest" description="Disordered" evidence="9">
    <location>
        <begin position="168"/>
        <end position="187"/>
    </location>
</feature>
<evidence type="ECO:0000313" key="12">
    <source>
        <dbReference type="EMBL" id="TBU54224.1"/>
    </source>
</evidence>
<feature type="signal peptide" evidence="10">
    <location>
        <begin position="1"/>
        <end position="17"/>
    </location>
</feature>
<comment type="cofactor">
    <cofactor evidence="8">
        <name>Ca(2+)</name>
        <dbReference type="ChEBI" id="CHEBI:29108"/>
    </cofactor>
    <text evidence="8">Binds 1 Ca(2+) ion per subunit.</text>
</comment>
<dbReference type="CDD" id="cd11377">
    <property type="entry name" value="Pro-peptidase_S53"/>
    <property type="match status" value="1"/>
</dbReference>
<evidence type="ECO:0000259" key="11">
    <source>
        <dbReference type="PROSITE" id="PS51695"/>
    </source>
</evidence>
<feature type="binding site" evidence="8">
    <location>
        <position position="526"/>
    </location>
    <ligand>
        <name>Ca(2+)</name>
        <dbReference type="ChEBI" id="CHEBI:29108"/>
    </ligand>
</feature>
<dbReference type="PROSITE" id="PS51695">
    <property type="entry name" value="SEDOLISIN"/>
    <property type="match status" value="1"/>
</dbReference>
<evidence type="ECO:0000313" key="13">
    <source>
        <dbReference type="Proteomes" id="UP000292082"/>
    </source>
</evidence>
<proteinExistence type="predicted"/>
<gene>
    <name evidence="12" type="ORF">BD310DRAFT_936458</name>
</gene>
<dbReference type="GO" id="GO:0008240">
    <property type="term" value="F:tripeptidyl-peptidase activity"/>
    <property type="evidence" value="ECO:0007669"/>
    <property type="project" value="TreeGrafter"/>
</dbReference>
<dbReference type="InterPro" id="IPR015366">
    <property type="entry name" value="S53_propep"/>
</dbReference>
<feature type="binding site" evidence="8">
    <location>
        <position position="525"/>
    </location>
    <ligand>
        <name>Ca(2+)</name>
        <dbReference type="ChEBI" id="CHEBI:29108"/>
    </ligand>
</feature>
<dbReference type="SUPFAM" id="SSF54897">
    <property type="entry name" value="Protease propeptides/inhibitors"/>
    <property type="match status" value="1"/>
</dbReference>
<evidence type="ECO:0000256" key="10">
    <source>
        <dbReference type="SAM" id="SignalP"/>
    </source>
</evidence>
<keyword evidence="7" id="KW-0865">Zymogen</keyword>
<keyword evidence="3 8" id="KW-0479">Metal-binding</keyword>
<keyword evidence="4 8" id="KW-0378">Hydrolase</keyword>